<proteinExistence type="predicted"/>
<dbReference type="GO" id="GO:0006355">
    <property type="term" value="P:regulation of DNA-templated transcription"/>
    <property type="evidence" value="ECO:0007669"/>
    <property type="project" value="InterPro"/>
</dbReference>
<feature type="transmembrane region" description="Helical" evidence="2">
    <location>
        <begin position="219"/>
        <end position="237"/>
    </location>
</feature>
<dbReference type="PROSITE" id="PS50887">
    <property type="entry name" value="GGDEF"/>
    <property type="match status" value="1"/>
</dbReference>
<dbReference type="Pfam" id="PF00563">
    <property type="entry name" value="EAL"/>
    <property type="match status" value="1"/>
</dbReference>
<sequence length="841" mass="93986">MISGSDRYLRQHIALASGVLLALLLLPLAIWMLGVELPRILPREHLTAFHTGAELFAVVVAVLVFAVGYHVIDRRRVAASLLLACAFLAVALLDFLHLMTYPAMPDFITPNSSQQTLLFWLAARLVAAAALLAYVALPMVSQSDGPPRLVYLVASLLLVALLAWIGLWHAEIIPLLFDPVSGLTPIKMGLEALVIGLHLATLALLALRRELLQRPGMPLVAAAMVISIGSGMFFMFYEDLTDTPFVLGHIYKLAAYLLIYQGLFLESVRSPLQRLHQAHRDIEMREQRYQQLVETAPDGVLVTDMDGRIVMANRNIERLFGYPRQQLIGQPVERLVPERLRERHRMHRRAHAHTINRRTMGQVPHLRGRRIDGTEFPLDISLNAFDDSEGRRITAFIRDITDRQRREARIQHQATHDSLTELPNRWLLHDRLTQGIAQAERHGHPIAVMLLDLDNFKMVNDTFGHHEGDQLLKAVAARLQGALDQEATIGRFGGDEFMILLTNVEDEQAIGAIAERILDIFTSPFQTEQARRLTSTGSLGIALFPRDARDERSLVRYADMAMYEAKHSGRNTYAFFSQHLDAQVHEEQRLQQRLQQALGNDGLELHYQPLVDVASNRVIGVEALARWTDSELGPVAPTRFITSAEATGLILPLGEWVISEACEQLAQWSRAGLELRVAINVSAMQFRQHDLVQRLGAILEATGAPPERLEIEVTETVAMADVALTRDQLRGLKALGIRVSLDDFGTGYSSLAYLKSLPIDKLKIDRSFIVDIDQEPESEMILRAIVHLGHSLGLTLVAEGVETTAQRDFLRMIGCDLYQGWVHSSAMAGSAVRDHLHVARA</sequence>
<feature type="transmembrane region" description="Helical" evidence="2">
    <location>
        <begin position="12"/>
        <end position="33"/>
    </location>
</feature>
<dbReference type="SUPFAM" id="SSF55785">
    <property type="entry name" value="PYP-like sensor domain (PAS domain)"/>
    <property type="match status" value="1"/>
</dbReference>
<keyword evidence="2" id="KW-0472">Membrane</keyword>
<dbReference type="Pfam" id="PF00990">
    <property type="entry name" value="GGDEF"/>
    <property type="match status" value="1"/>
</dbReference>
<organism evidence="7 8">
    <name type="scientific">Thioalkalivibrio versutus</name>
    <dbReference type="NCBI Taxonomy" id="106634"/>
    <lineage>
        <taxon>Bacteria</taxon>
        <taxon>Pseudomonadati</taxon>
        <taxon>Pseudomonadota</taxon>
        <taxon>Gammaproteobacteria</taxon>
        <taxon>Chromatiales</taxon>
        <taxon>Ectothiorhodospiraceae</taxon>
        <taxon>Thioalkalivibrio</taxon>
    </lineage>
</organism>
<dbReference type="PROSITE" id="PS50113">
    <property type="entry name" value="PAC"/>
    <property type="match status" value="1"/>
</dbReference>
<dbReference type="RefSeq" id="WP_047250998.1">
    <property type="nucleotide sequence ID" value="NZ_CP011367.1"/>
</dbReference>
<reference evidence="7 8" key="1">
    <citation type="submission" date="2015-04" db="EMBL/GenBank/DDBJ databases">
        <title>Complete Sequence for the Genome of the Thioalkalivibrio versutus D301.</title>
        <authorList>
            <person name="Mu T."/>
            <person name="Zhou J."/>
            <person name="Xu X."/>
        </authorList>
    </citation>
    <scope>NUCLEOTIDE SEQUENCE [LARGE SCALE GENOMIC DNA]</scope>
    <source>
        <strain evidence="7 8">D301</strain>
    </source>
</reference>
<dbReference type="PATRIC" id="fig|106634.4.peg.1084"/>
<name>A0A0G3G0S3_9GAMM</name>
<dbReference type="InterPro" id="IPR035965">
    <property type="entry name" value="PAS-like_dom_sf"/>
</dbReference>
<dbReference type="KEGG" id="tvr:TVD_05300"/>
<dbReference type="InterPro" id="IPR033425">
    <property type="entry name" value="MASE3"/>
</dbReference>
<evidence type="ECO:0000259" key="3">
    <source>
        <dbReference type="PROSITE" id="PS50112"/>
    </source>
</evidence>
<dbReference type="InterPro" id="IPR001633">
    <property type="entry name" value="EAL_dom"/>
</dbReference>
<dbReference type="Pfam" id="PF00989">
    <property type="entry name" value="PAS"/>
    <property type="match status" value="1"/>
</dbReference>
<evidence type="ECO:0000259" key="4">
    <source>
        <dbReference type="PROSITE" id="PS50113"/>
    </source>
</evidence>
<feature type="transmembrane region" description="Helical" evidence="2">
    <location>
        <begin position="188"/>
        <end position="207"/>
    </location>
</feature>
<dbReference type="SMART" id="SM00267">
    <property type="entry name" value="GGDEF"/>
    <property type="match status" value="1"/>
</dbReference>
<dbReference type="InterPro" id="IPR013767">
    <property type="entry name" value="PAS_fold"/>
</dbReference>
<dbReference type="InterPro" id="IPR052155">
    <property type="entry name" value="Biofilm_reg_signaling"/>
</dbReference>
<dbReference type="EMBL" id="CP011367">
    <property type="protein sequence ID" value="AKJ94818.1"/>
    <property type="molecule type" value="Genomic_DNA"/>
</dbReference>
<dbReference type="STRING" id="106634.TVD_05300"/>
<dbReference type="InterPro" id="IPR043128">
    <property type="entry name" value="Rev_trsase/Diguanyl_cyclase"/>
</dbReference>
<dbReference type="PANTHER" id="PTHR44757">
    <property type="entry name" value="DIGUANYLATE CYCLASE DGCP"/>
    <property type="match status" value="1"/>
</dbReference>
<feature type="transmembrane region" description="Helical" evidence="2">
    <location>
        <begin position="79"/>
        <end position="97"/>
    </location>
</feature>
<comment type="cofactor">
    <cofactor evidence="1">
        <name>Mg(2+)</name>
        <dbReference type="ChEBI" id="CHEBI:18420"/>
    </cofactor>
</comment>
<dbReference type="FunFam" id="3.30.70.270:FF:000001">
    <property type="entry name" value="Diguanylate cyclase domain protein"/>
    <property type="match status" value="1"/>
</dbReference>
<dbReference type="SUPFAM" id="SSF141868">
    <property type="entry name" value="EAL domain-like"/>
    <property type="match status" value="1"/>
</dbReference>
<dbReference type="Gene3D" id="3.20.20.450">
    <property type="entry name" value="EAL domain"/>
    <property type="match status" value="1"/>
</dbReference>
<feature type="domain" description="PAS" evidence="3">
    <location>
        <begin position="285"/>
        <end position="354"/>
    </location>
</feature>
<protein>
    <submittedName>
        <fullName evidence="7">Diguanylate cyclase</fullName>
    </submittedName>
</protein>
<dbReference type="PROSITE" id="PS50112">
    <property type="entry name" value="PAS"/>
    <property type="match status" value="1"/>
</dbReference>
<dbReference type="PROSITE" id="PS50883">
    <property type="entry name" value="EAL"/>
    <property type="match status" value="1"/>
</dbReference>
<dbReference type="NCBIfam" id="TIGR00229">
    <property type="entry name" value="sensory_box"/>
    <property type="match status" value="1"/>
</dbReference>
<dbReference type="OrthoDB" id="5800525at2"/>
<dbReference type="InterPro" id="IPR035919">
    <property type="entry name" value="EAL_sf"/>
</dbReference>
<feature type="transmembrane region" description="Helical" evidence="2">
    <location>
        <begin position="149"/>
        <end position="168"/>
    </location>
</feature>
<evidence type="ECO:0000313" key="8">
    <source>
        <dbReference type="Proteomes" id="UP000064201"/>
    </source>
</evidence>
<evidence type="ECO:0000256" key="1">
    <source>
        <dbReference type="ARBA" id="ARBA00001946"/>
    </source>
</evidence>
<evidence type="ECO:0000256" key="2">
    <source>
        <dbReference type="SAM" id="Phobius"/>
    </source>
</evidence>
<evidence type="ECO:0000259" key="6">
    <source>
        <dbReference type="PROSITE" id="PS50887"/>
    </source>
</evidence>
<keyword evidence="2" id="KW-1133">Transmembrane helix</keyword>
<dbReference type="SMART" id="SM00091">
    <property type="entry name" value="PAS"/>
    <property type="match status" value="1"/>
</dbReference>
<dbReference type="PANTHER" id="PTHR44757:SF2">
    <property type="entry name" value="BIOFILM ARCHITECTURE MAINTENANCE PROTEIN MBAA"/>
    <property type="match status" value="1"/>
</dbReference>
<dbReference type="Gene3D" id="3.30.450.20">
    <property type="entry name" value="PAS domain"/>
    <property type="match status" value="1"/>
</dbReference>
<keyword evidence="2" id="KW-0812">Transmembrane</keyword>
<dbReference type="SMART" id="SM00052">
    <property type="entry name" value="EAL"/>
    <property type="match status" value="1"/>
</dbReference>
<feature type="domain" description="GGDEF" evidence="6">
    <location>
        <begin position="444"/>
        <end position="578"/>
    </location>
</feature>
<dbReference type="Proteomes" id="UP000064201">
    <property type="component" value="Chromosome"/>
</dbReference>
<dbReference type="CDD" id="cd01949">
    <property type="entry name" value="GGDEF"/>
    <property type="match status" value="1"/>
</dbReference>
<feature type="transmembrane region" description="Helical" evidence="2">
    <location>
        <begin position="117"/>
        <end position="137"/>
    </location>
</feature>
<dbReference type="InterPro" id="IPR029787">
    <property type="entry name" value="Nucleotide_cyclase"/>
</dbReference>
<dbReference type="CDD" id="cd00130">
    <property type="entry name" value="PAS"/>
    <property type="match status" value="1"/>
</dbReference>
<feature type="domain" description="EAL" evidence="5">
    <location>
        <begin position="587"/>
        <end position="840"/>
    </location>
</feature>
<feature type="transmembrane region" description="Helical" evidence="2">
    <location>
        <begin position="53"/>
        <end position="72"/>
    </location>
</feature>
<dbReference type="Pfam" id="PF17159">
    <property type="entry name" value="MASE3"/>
    <property type="match status" value="1"/>
</dbReference>
<keyword evidence="8" id="KW-1185">Reference proteome</keyword>
<dbReference type="GO" id="GO:0003824">
    <property type="term" value="F:catalytic activity"/>
    <property type="evidence" value="ECO:0007669"/>
    <property type="project" value="UniProtKB-ARBA"/>
</dbReference>
<dbReference type="SUPFAM" id="SSF55073">
    <property type="entry name" value="Nucleotide cyclase"/>
    <property type="match status" value="1"/>
</dbReference>
<feature type="domain" description="PAC" evidence="4">
    <location>
        <begin position="362"/>
        <end position="412"/>
    </location>
</feature>
<dbReference type="InterPro" id="IPR000160">
    <property type="entry name" value="GGDEF_dom"/>
</dbReference>
<dbReference type="Gene3D" id="3.30.70.270">
    <property type="match status" value="1"/>
</dbReference>
<dbReference type="InterPro" id="IPR000700">
    <property type="entry name" value="PAS-assoc_C"/>
</dbReference>
<evidence type="ECO:0000313" key="7">
    <source>
        <dbReference type="EMBL" id="AKJ94818.1"/>
    </source>
</evidence>
<dbReference type="CDD" id="cd01948">
    <property type="entry name" value="EAL"/>
    <property type="match status" value="1"/>
</dbReference>
<accession>A0A0G3G0S3</accession>
<dbReference type="InterPro" id="IPR000014">
    <property type="entry name" value="PAS"/>
</dbReference>
<gene>
    <name evidence="7" type="ORF">TVD_05300</name>
</gene>
<dbReference type="NCBIfam" id="TIGR00254">
    <property type="entry name" value="GGDEF"/>
    <property type="match status" value="1"/>
</dbReference>
<dbReference type="AlphaFoldDB" id="A0A0G3G0S3"/>
<evidence type="ECO:0000259" key="5">
    <source>
        <dbReference type="PROSITE" id="PS50883"/>
    </source>
</evidence>